<sequence length="191" mass="19571">MSWVAAVAALAGIALGLWVPGGAVPVDHGGPLLEIMVQPTEPYVLLPAIALMTAWCAGKRRWHGLVLCLAGSLVPVALNTWVLKPLFDRPLHDYLAYPSGHTVSLVAVLTVLVLLAKRVLAAVLAVVVTVIAGTGLVGLGYHYPVDVAGGTCFAVALVLTIALVLRLVPVPSGGSPRGDTSSGSPPAASPR</sequence>
<keyword evidence="2" id="KW-0472">Membrane</keyword>
<dbReference type="SUPFAM" id="SSF48317">
    <property type="entry name" value="Acid phosphatase/Vanadium-dependent haloperoxidase"/>
    <property type="match status" value="1"/>
</dbReference>
<feature type="region of interest" description="Disordered" evidence="1">
    <location>
        <begin position="172"/>
        <end position="191"/>
    </location>
</feature>
<dbReference type="Gene3D" id="1.20.144.10">
    <property type="entry name" value="Phosphatidic acid phosphatase type 2/haloperoxidase"/>
    <property type="match status" value="1"/>
</dbReference>
<gene>
    <name evidence="4" type="ORF">HFP15_27855</name>
</gene>
<evidence type="ECO:0000256" key="2">
    <source>
        <dbReference type="SAM" id="Phobius"/>
    </source>
</evidence>
<reference evidence="4 5" key="1">
    <citation type="submission" date="2020-04" db="EMBL/GenBank/DDBJ databases">
        <title>Novel species.</title>
        <authorList>
            <person name="Teo W.F.A."/>
            <person name="Lipun K."/>
            <person name="Srisuk N."/>
            <person name="Duangmal K."/>
        </authorList>
    </citation>
    <scope>NUCLEOTIDE SEQUENCE [LARGE SCALE GENOMIC DNA]</scope>
    <source>
        <strain evidence="4 5">K13G38</strain>
    </source>
</reference>
<protein>
    <submittedName>
        <fullName evidence="4">Phosphatase PAP2 family protein</fullName>
    </submittedName>
</protein>
<evidence type="ECO:0000259" key="3">
    <source>
        <dbReference type="Pfam" id="PF01569"/>
    </source>
</evidence>
<keyword evidence="5" id="KW-1185">Reference proteome</keyword>
<dbReference type="EMBL" id="JAAXLS010000026">
    <property type="protein sequence ID" value="NKQ56694.1"/>
    <property type="molecule type" value="Genomic_DNA"/>
</dbReference>
<evidence type="ECO:0000313" key="4">
    <source>
        <dbReference type="EMBL" id="NKQ56694.1"/>
    </source>
</evidence>
<proteinExistence type="predicted"/>
<comment type="caution">
    <text evidence="4">The sequence shown here is derived from an EMBL/GenBank/DDBJ whole genome shotgun (WGS) entry which is preliminary data.</text>
</comment>
<keyword evidence="2" id="KW-1133">Transmembrane helix</keyword>
<feature type="transmembrane region" description="Helical" evidence="2">
    <location>
        <begin position="65"/>
        <end position="83"/>
    </location>
</feature>
<feature type="transmembrane region" description="Helical" evidence="2">
    <location>
        <begin position="122"/>
        <end position="141"/>
    </location>
</feature>
<feature type="transmembrane region" description="Helical" evidence="2">
    <location>
        <begin position="95"/>
        <end position="115"/>
    </location>
</feature>
<dbReference type="Proteomes" id="UP000715441">
    <property type="component" value="Unassembled WGS sequence"/>
</dbReference>
<feature type="transmembrane region" description="Helical" evidence="2">
    <location>
        <begin position="147"/>
        <end position="168"/>
    </location>
</feature>
<keyword evidence="2" id="KW-0812">Transmembrane</keyword>
<dbReference type="InterPro" id="IPR036938">
    <property type="entry name" value="PAP2/HPO_sf"/>
</dbReference>
<accession>A0ABX1JCV7</accession>
<organism evidence="4 5">
    <name type="scientific">Amycolatopsis acididurans</name>
    <dbReference type="NCBI Taxonomy" id="2724524"/>
    <lineage>
        <taxon>Bacteria</taxon>
        <taxon>Bacillati</taxon>
        <taxon>Actinomycetota</taxon>
        <taxon>Actinomycetes</taxon>
        <taxon>Pseudonocardiales</taxon>
        <taxon>Pseudonocardiaceae</taxon>
        <taxon>Amycolatopsis</taxon>
    </lineage>
</organism>
<evidence type="ECO:0000313" key="5">
    <source>
        <dbReference type="Proteomes" id="UP000715441"/>
    </source>
</evidence>
<dbReference type="RefSeq" id="WP_168519725.1">
    <property type="nucleotide sequence ID" value="NZ_JAAXLS010000026.1"/>
</dbReference>
<dbReference type="InterPro" id="IPR000326">
    <property type="entry name" value="PAP2/HPO"/>
</dbReference>
<feature type="domain" description="Phosphatidic acid phosphatase type 2/haloperoxidase" evidence="3">
    <location>
        <begin position="94"/>
        <end position="163"/>
    </location>
</feature>
<name>A0ABX1JCV7_9PSEU</name>
<feature type="transmembrane region" description="Helical" evidence="2">
    <location>
        <begin position="42"/>
        <end position="58"/>
    </location>
</feature>
<dbReference type="Pfam" id="PF01569">
    <property type="entry name" value="PAP2"/>
    <property type="match status" value="1"/>
</dbReference>
<evidence type="ECO:0000256" key="1">
    <source>
        <dbReference type="SAM" id="MobiDB-lite"/>
    </source>
</evidence>